<feature type="transmembrane region" description="Helical" evidence="1">
    <location>
        <begin position="40"/>
        <end position="61"/>
    </location>
</feature>
<keyword evidence="1" id="KW-0812">Transmembrane</keyword>
<keyword evidence="3" id="KW-1185">Reference proteome</keyword>
<keyword evidence="1" id="KW-0472">Membrane</keyword>
<organism evidence="2 3">
    <name type="scientific">Thauera sedimentorum</name>
    <dbReference type="NCBI Taxonomy" id="2767595"/>
    <lineage>
        <taxon>Bacteria</taxon>
        <taxon>Pseudomonadati</taxon>
        <taxon>Pseudomonadota</taxon>
        <taxon>Betaproteobacteria</taxon>
        <taxon>Rhodocyclales</taxon>
        <taxon>Zoogloeaceae</taxon>
        <taxon>Thauera</taxon>
    </lineage>
</organism>
<proteinExistence type="predicted"/>
<evidence type="ECO:0000313" key="2">
    <source>
        <dbReference type="EMBL" id="MBD8503054.1"/>
    </source>
</evidence>
<accession>A0ABR9B9P2</accession>
<comment type="caution">
    <text evidence="2">The sequence shown here is derived from an EMBL/GenBank/DDBJ whole genome shotgun (WGS) entry which is preliminary data.</text>
</comment>
<dbReference type="Pfam" id="PF10993">
    <property type="entry name" value="DUF2818"/>
    <property type="match status" value="1"/>
</dbReference>
<evidence type="ECO:0000313" key="3">
    <source>
        <dbReference type="Proteomes" id="UP000603602"/>
    </source>
</evidence>
<dbReference type="PIRSF" id="PIRSF019883">
    <property type="entry name" value="UCP019883"/>
    <property type="match status" value="1"/>
</dbReference>
<dbReference type="Proteomes" id="UP000603602">
    <property type="component" value="Unassembled WGS sequence"/>
</dbReference>
<protein>
    <submittedName>
        <fullName evidence="2">DUF2818 family protein</fullName>
    </submittedName>
</protein>
<dbReference type="EMBL" id="JACYTO010000001">
    <property type="protein sequence ID" value="MBD8503054.1"/>
    <property type="molecule type" value="Genomic_DNA"/>
</dbReference>
<feature type="transmembrane region" description="Helical" evidence="1">
    <location>
        <begin position="6"/>
        <end position="28"/>
    </location>
</feature>
<sequence length="110" mass="12284">MSQDAGIYILLALAFVAANLPFLFERILFVLRPAGGSKGFAWRLLELLLLYVAVGLLAQVLETRGHGGAYPQNWEFYATTLSLFVVFAFPGFVYRYLWHGAKRRDAAAQA</sequence>
<dbReference type="InterPro" id="IPR016768">
    <property type="entry name" value="UCP019883"/>
</dbReference>
<dbReference type="RefSeq" id="WP_187717790.1">
    <property type="nucleotide sequence ID" value="NZ_JACTAH010000001.1"/>
</dbReference>
<keyword evidence="1" id="KW-1133">Transmembrane helix</keyword>
<reference evidence="3" key="1">
    <citation type="submission" date="2023-07" db="EMBL/GenBank/DDBJ databases">
        <title>Thauera sp. CAU 1555 isolated from sand of Yaerae Beach.</title>
        <authorList>
            <person name="Kim W."/>
        </authorList>
    </citation>
    <scope>NUCLEOTIDE SEQUENCE [LARGE SCALE GENOMIC DNA]</scope>
    <source>
        <strain evidence="3">CAU 1555</strain>
    </source>
</reference>
<name>A0ABR9B9P2_9RHOO</name>
<evidence type="ECO:0000256" key="1">
    <source>
        <dbReference type="SAM" id="Phobius"/>
    </source>
</evidence>
<feature type="transmembrane region" description="Helical" evidence="1">
    <location>
        <begin position="76"/>
        <end position="97"/>
    </location>
</feature>
<gene>
    <name evidence="2" type="ORF">IFO67_09180</name>
</gene>